<organism evidence="1 2">
    <name type="scientific">Knipowitschia caucasica</name>
    <name type="common">Caucasian dwarf goby</name>
    <name type="synonym">Pomatoschistus caucasicus</name>
    <dbReference type="NCBI Taxonomy" id="637954"/>
    <lineage>
        <taxon>Eukaryota</taxon>
        <taxon>Metazoa</taxon>
        <taxon>Chordata</taxon>
        <taxon>Craniata</taxon>
        <taxon>Vertebrata</taxon>
        <taxon>Euteleostomi</taxon>
        <taxon>Actinopterygii</taxon>
        <taxon>Neopterygii</taxon>
        <taxon>Teleostei</taxon>
        <taxon>Neoteleostei</taxon>
        <taxon>Acanthomorphata</taxon>
        <taxon>Gobiaria</taxon>
        <taxon>Gobiiformes</taxon>
        <taxon>Gobioidei</taxon>
        <taxon>Gobiidae</taxon>
        <taxon>Gobiinae</taxon>
        <taxon>Knipowitschia</taxon>
    </lineage>
</organism>
<proteinExistence type="predicted"/>
<reference evidence="1 2" key="1">
    <citation type="submission" date="2024-04" db="EMBL/GenBank/DDBJ databases">
        <authorList>
            <person name="Waldvogel A.-M."/>
            <person name="Schoenle A."/>
        </authorList>
    </citation>
    <scope>NUCLEOTIDE SEQUENCE [LARGE SCALE GENOMIC DNA]</scope>
</reference>
<name>A0AAV2KK26_KNICA</name>
<keyword evidence="2" id="KW-1185">Reference proteome</keyword>
<protein>
    <submittedName>
        <fullName evidence="1">Uncharacterized protein</fullName>
    </submittedName>
</protein>
<accession>A0AAV2KK26</accession>
<dbReference type="Proteomes" id="UP001497482">
    <property type="component" value="Chromosome 18"/>
</dbReference>
<gene>
    <name evidence="1" type="ORF">KC01_LOCUS18937</name>
</gene>
<sequence>MMNESLWTSSTAGPYLPGALPENIGDYIRVFPSELGLERGLSGVIRGGSGTGVELGPGPGLCTVLSAARHDGKCDQGQESELSTPPGSCVCPRPCFFCSSATNV</sequence>
<evidence type="ECO:0000313" key="1">
    <source>
        <dbReference type="EMBL" id="CAL1589300.1"/>
    </source>
</evidence>
<dbReference type="AlphaFoldDB" id="A0AAV2KK26"/>
<dbReference type="EMBL" id="OZ035840">
    <property type="protein sequence ID" value="CAL1589300.1"/>
    <property type="molecule type" value="Genomic_DNA"/>
</dbReference>
<evidence type="ECO:0000313" key="2">
    <source>
        <dbReference type="Proteomes" id="UP001497482"/>
    </source>
</evidence>